<comment type="similarity">
    <text evidence="1">Belongs to the cytochrome P450 family.</text>
</comment>
<dbReference type="Gene3D" id="1.10.630.10">
    <property type="entry name" value="Cytochrome P450"/>
    <property type="match status" value="1"/>
</dbReference>
<evidence type="ECO:0000313" key="4">
    <source>
        <dbReference type="Proteomes" id="UP001370348"/>
    </source>
</evidence>
<dbReference type="InterPro" id="IPR001128">
    <property type="entry name" value="Cyt_P450"/>
</dbReference>
<proteinExistence type="inferred from homology"/>
<accession>A0ABZ2LM42</accession>
<dbReference type="SUPFAM" id="SSF48264">
    <property type="entry name" value="Cytochrome P450"/>
    <property type="match status" value="1"/>
</dbReference>
<organism evidence="3 4">
    <name type="scientific">Pendulispora albinea</name>
    <dbReference type="NCBI Taxonomy" id="2741071"/>
    <lineage>
        <taxon>Bacteria</taxon>
        <taxon>Pseudomonadati</taxon>
        <taxon>Myxococcota</taxon>
        <taxon>Myxococcia</taxon>
        <taxon>Myxococcales</taxon>
        <taxon>Sorangiineae</taxon>
        <taxon>Pendulisporaceae</taxon>
        <taxon>Pendulispora</taxon>
    </lineage>
</organism>
<dbReference type="InterPro" id="IPR036396">
    <property type="entry name" value="Cyt_P450_sf"/>
</dbReference>
<dbReference type="CDD" id="cd20625">
    <property type="entry name" value="CYP164-like"/>
    <property type="match status" value="1"/>
</dbReference>
<dbReference type="RefSeq" id="WP_394821443.1">
    <property type="nucleotide sequence ID" value="NZ_CP089984.1"/>
</dbReference>
<evidence type="ECO:0000256" key="2">
    <source>
        <dbReference type="SAM" id="MobiDB-lite"/>
    </source>
</evidence>
<gene>
    <name evidence="3" type="ORF">LZC94_28690</name>
</gene>
<name>A0ABZ2LM42_9BACT</name>
<dbReference type="PANTHER" id="PTHR46696:SF1">
    <property type="entry name" value="CYTOCHROME P450 YJIB-RELATED"/>
    <property type="match status" value="1"/>
</dbReference>
<dbReference type="PANTHER" id="PTHR46696">
    <property type="entry name" value="P450, PUTATIVE (EUROFUNG)-RELATED"/>
    <property type="match status" value="1"/>
</dbReference>
<protein>
    <submittedName>
        <fullName evidence="3">Cytochrome P450</fullName>
    </submittedName>
</protein>
<dbReference type="Proteomes" id="UP001370348">
    <property type="component" value="Chromosome"/>
</dbReference>
<keyword evidence="4" id="KW-1185">Reference proteome</keyword>
<sequence>MTNELRPLRPPPAVPRFPATSGVPKNLFFNPRDRAFNQNPYPHYERLRNEDPVHRSPFGVWFLGKYKHVREVLRNPSFSVQDVPGQLKRKNELLKTRKLVPNQPENLDALIANSENWFAFLEAPDHTRLRRLVTGAFHKHTVERLRGYVQSCAAAFLDPLMREGRMDLMQDFAVRLPQNVIAHLLGIPARDFPQCVAWAEVIGRIFDPLVSMEEYEALNRCSAAFMEYARGLIALRREDPQDDLISALIAARDDQDKLTEAELVSIILLNFGAGEETVVNLIGNGSLALIRHPDERAYLRSRPEIMPSAVEELLRYDAPLQMTSRTALKDYLIGDKHIKAGEQVYVALGSANRDPERFVNPTSLLLERENNQHMSFADGRHLCVGAGLARLEAQEAFKILLERMPDLRLVDPEADIAWRSHTVLRGMLSLPVRFTPSPIYSIGAGGSNA</sequence>
<evidence type="ECO:0000313" key="3">
    <source>
        <dbReference type="EMBL" id="WXB11825.1"/>
    </source>
</evidence>
<dbReference type="PRINTS" id="PR00359">
    <property type="entry name" value="BP450"/>
</dbReference>
<dbReference type="InterPro" id="IPR002397">
    <property type="entry name" value="Cyt_P450_B"/>
</dbReference>
<dbReference type="EMBL" id="CP089984">
    <property type="protein sequence ID" value="WXB11825.1"/>
    <property type="molecule type" value="Genomic_DNA"/>
</dbReference>
<reference evidence="3 4" key="1">
    <citation type="submission" date="2021-12" db="EMBL/GenBank/DDBJ databases">
        <title>Discovery of the Pendulisporaceae a myxobacterial family with distinct sporulation behavior and unique specialized metabolism.</title>
        <authorList>
            <person name="Garcia R."/>
            <person name="Popoff A."/>
            <person name="Bader C.D."/>
            <person name="Loehr J."/>
            <person name="Walesch S."/>
            <person name="Walt C."/>
            <person name="Boldt J."/>
            <person name="Bunk B."/>
            <person name="Haeckl F.J.F.P.J."/>
            <person name="Gunesch A.P."/>
            <person name="Birkelbach J."/>
            <person name="Nuebel U."/>
            <person name="Pietschmann T."/>
            <person name="Bach T."/>
            <person name="Mueller R."/>
        </authorList>
    </citation>
    <scope>NUCLEOTIDE SEQUENCE [LARGE SCALE GENOMIC DNA]</scope>
    <source>
        <strain evidence="3 4">MSr11954</strain>
    </source>
</reference>
<evidence type="ECO:0000256" key="1">
    <source>
        <dbReference type="ARBA" id="ARBA00010617"/>
    </source>
</evidence>
<dbReference type="Pfam" id="PF00067">
    <property type="entry name" value="p450"/>
    <property type="match status" value="2"/>
</dbReference>
<feature type="region of interest" description="Disordered" evidence="2">
    <location>
        <begin position="1"/>
        <end position="20"/>
    </location>
</feature>